<feature type="coiled-coil region" evidence="1">
    <location>
        <begin position="235"/>
        <end position="262"/>
    </location>
</feature>
<dbReference type="Proteomes" id="UP001211065">
    <property type="component" value="Unassembled WGS sequence"/>
</dbReference>
<protein>
    <recommendedName>
        <fullName evidence="4">Zinc finger Mcm10/DnaG-type domain-containing protein</fullName>
    </recommendedName>
</protein>
<evidence type="ECO:0008006" key="4">
    <source>
        <dbReference type="Google" id="ProtNLM"/>
    </source>
</evidence>
<accession>A0AAD5Y148</accession>
<name>A0AAD5Y148_9FUNG</name>
<proteinExistence type="predicted"/>
<evidence type="ECO:0000313" key="2">
    <source>
        <dbReference type="EMBL" id="KAJ3226235.1"/>
    </source>
</evidence>
<evidence type="ECO:0000313" key="3">
    <source>
        <dbReference type="Proteomes" id="UP001211065"/>
    </source>
</evidence>
<keyword evidence="1" id="KW-0175">Coiled coil</keyword>
<dbReference type="Gene3D" id="2.40.50.140">
    <property type="entry name" value="Nucleic acid-binding proteins"/>
    <property type="match status" value="1"/>
</dbReference>
<keyword evidence="3" id="KW-1185">Reference proteome</keyword>
<dbReference type="EMBL" id="JADGJW010000041">
    <property type="protein sequence ID" value="KAJ3226235.1"/>
    <property type="molecule type" value="Genomic_DNA"/>
</dbReference>
<sequence length="365" mass="42443">MKRGCPTNNTLIAKRKVLINEFDLKLKVSKLKERVKETQVFLNKTKSTKTRKLMDETSNKTIPEHSKLSFSERLKLGRNKLKEIESKKEERSKMNTFRVGDIYCFLNLEVILGIEHNYPVALVVDNFGKILKIGETSDIGYCQKEVKNAKCDIVLNNRKSKFCNEHAKKEIELMRRKRQFLVDSVVLIGEPSQRSRSENKPDLNSSYFIPDGRLVSINKNEIKISVPWASKKRYANNQNRHLTKYEEKALKIEEKEDELIANFLSQKNTAGGKQLRASRNIKLIQTAIMINFNVNKMLERVPVFSVEDVKRMGFNPSTNELYREDIPERKKKDEKIEVVKETTNSNSETLEKEKSYIIFSDSENE</sequence>
<organism evidence="2 3">
    <name type="scientific">Clydaea vesicula</name>
    <dbReference type="NCBI Taxonomy" id="447962"/>
    <lineage>
        <taxon>Eukaryota</taxon>
        <taxon>Fungi</taxon>
        <taxon>Fungi incertae sedis</taxon>
        <taxon>Chytridiomycota</taxon>
        <taxon>Chytridiomycota incertae sedis</taxon>
        <taxon>Chytridiomycetes</taxon>
        <taxon>Lobulomycetales</taxon>
        <taxon>Lobulomycetaceae</taxon>
        <taxon>Clydaea</taxon>
    </lineage>
</organism>
<dbReference type="AlphaFoldDB" id="A0AAD5Y148"/>
<comment type="caution">
    <text evidence="2">The sequence shown here is derived from an EMBL/GenBank/DDBJ whole genome shotgun (WGS) entry which is preliminary data.</text>
</comment>
<evidence type="ECO:0000256" key="1">
    <source>
        <dbReference type="SAM" id="Coils"/>
    </source>
</evidence>
<dbReference type="InterPro" id="IPR012340">
    <property type="entry name" value="NA-bd_OB-fold"/>
</dbReference>
<reference evidence="2" key="1">
    <citation type="submission" date="2020-05" db="EMBL/GenBank/DDBJ databases">
        <title>Phylogenomic resolution of chytrid fungi.</title>
        <authorList>
            <person name="Stajich J.E."/>
            <person name="Amses K."/>
            <person name="Simmons R."/>
            <person name="Seto K."/>
            <person name="Myers J."/>
            <person name="Bonds A."/>
            <person name="Quandt C.A."/>
            <person name="Barry K."/>
            <person name="Liu P."/>
            <person name="Grigoriev I."/>
            <person name="Longcore J.E."/>
            <person name="James T.Y."/>
        </authorList>
    </citation>
    <scope>NUCLEOTIDE SEQUENCE</scope>
    <source>
        <strain evidence="2">JEL0476</strain>
    </source>
</reference>
<gene>
    <name evidence="2" type="ORF">HK099_005340</name>
</gene>